<evidence type="ECO:0000313" key="2">
    <source>
        <dbReference type="EMBL" id="OGC47722.1"/>
    </source>
</evidence>
<sequence>METPAKNEEVSEFAQKQPLIEKSFYKKFFRGLFLFVGLIVIIIGVMVFVASQIKRPVTETPKPEELEEPPEVVISETKYLFAYIKNSDSIFAVASDFVEKILIAEVPVSADGIYTAISWKDPKVITYSKCLSVGNACEIFSYDIINNSLKPELVSTASRINSFEWSPDRKYIAYISEESGQTNLRFKSGTIDTILKTSPLAKDTTNTYSKVMFTDDGQFLAFSSLIQKVVGGKDNEQIISFPVVNIYRINGIQIDFIQNASDPFFIDNETVGYKKDGKLVYKKIGDTGESEITSFIGYNPQVSPNGESFAYWWNEDNGLNVVLGVYDSKLNIHRNILRGIILPTWITQDKVAGIKADSCLGENCLLYQFQTASLSIVDISNGEVTPVDQAKSISNITFNRAN</sequence>
<evidence type="ECO:0000256" key="1">
    <source>
        <dbReference type="SAM" id="Phobius"/>
    </source>
</evidence>
<protein>
    <recommendedName>
        <fullName evidence="4">Dipeptidylpeptidase IV N-terminal domain-containing protein</fullName>
    </recommendedName>
</protein>
<reference evidence="2 3" key="1">
    <citation type="journal article" date="2016" name="Nat. Commun.">
        <title>Thousands of microbial genomes shed light on interconnected biogeochemical processes in an aquifer system.</title>
        <authorList>
            <person name="Anantharaman K."/>
            <person name="Brown C.T."/>
            <person name="Hug L.A."/>
            <person name="Sharon I."/>
            <person name="Castelle C.J."/>
            <person name="Probst A.J."/>
            <person name="Thomas B.C."/>
            <person name="Singh A."/>
            <person name="Wilkins M.J."/>
            <person name="Karaoz U."/>
            <person name="Brodie E.L."/>
            <person name="Williams K.H."/>
            <person name="Hubbard S.S."/>
            <person name="Banfield J.F."/>
        </authorList>
    </citation>
    <scope>NUCLEOTIDE SEQUENCE [LARGE SCALE GENOMIC DNA]</scope>
</reference>
<dbReference type="InterPro" id="IPR011659">
    <property type="entry name" value="WD40"/>
</dbReference>
<keyword evidence="1" id="KW-0472">Membrane</keyword>
<dbReference type="EMBL" id="MEUX01000011">
    <property type="protein sequence ID" value="OGC47722.1"/>
    <property type="molecule type" value="Genomic_DNA"/>
</dbReference>
<dbReference type="SUPFAM" id="SSF82171">
    <property type="entry name" value="DPP6 N-terminal domain-like"/>
    <property type="match status" value="1"/>
</dbReference>
<dbReference type="Gene3D" id="2.120.10.30">
    <property type="entry name" value="TolB, C-terminal domain"/>
    <property type="match status" value="1"/>
</dbReference>
<comment type="caution">
    <text evidence="2">The sequence shown here is derived from an EMBL/GenBank/DDBJ whole genome shotgun (WGS) entry which is preliminary data.</text>
</comment>
<gene>
    <name evidence="2" type="ORF">A2713_00960</name>
</gene>
<dbReference type="InterPro" id="IPR011042">
    <property type="entry name" value="6-blade_b-propeller_TolB-like"/>
</dbReference>
<accession>A0A1F4US42</accession>
<name>A0A1F4US42_UNCKA</name>
<dbReference type="Pfam" id="PF07676">
    <property type="entry name" value="PD40"/>
    <property type="match status" value="1"/>
</dbReference>
<evidence type="ECO:0008006" key="4">
    <source>
        <dbReference type="Google" id="ProtNLM"/>
    </source>
</evidence>
<dbReference type="Proteomes" id="UP000176444">
    <property type="component" value="Unassembled WGS sequence"/>
</dbReference>
<evidence type="ECO:0000313" key="3">
    <source>
        <dbReference type="Proteomes" id="UP000176444"/>
    </source>
</evidence>
<keyword evidence="1" id="KW-1133">Transmembrane helix</keyword>
<keyword evidence="1" id="KW-0812">Transmembrane</keyword>
<organism evidence="2 3">
    <name type="scientific">candidate division WWE3 bacterium RIFCSPHIGHO2_01_FULL_35_17</name>
    <dbReference type="NCBI Taxonomy" id="1802614"/>
    <lineage>
        <taxon>Bacteria</taxon>
        <taxon>Katanobacteria</taxon>
    </lineage>
</organism>
<feature type="transmembrane region" description="Helical" evidence="1">
    <location>
        <begin position="32"/>
        <end position="53"/>
    </location>
</feature>
<proteinExistence type="predicted"/>
<dbReference type="AlphaFoldDB" id="A0A1F4US42"/>